<reference evidence="10" key="1">
    <citation type="submission" date="2016-10" db="EMBL/GenBank/DDBJ databases">
        <authorList>
            <person name="Varghese N."/>
            <person name="Submissions S."/>
        </authorList>
    </citation>
    <scope>NUCLEOTIDE SEQUENCE [LARGE SCALE GENOMIC DNA]</scope>
    <source>
        <strain evidence="10">IBRC-M 10655</strain>
    </source>
</reference>
<dbReference type="Proteomes" id="UP000199651">
    <property type="component" value="Unassembled WGS sequence"/>
</dbReference>
<comment type="subcellular location">
    <subcellularLocation>
        <location evidence="1 7">Cell membrane</location>
        <topology evidence="1 7">Multi-pass membrane protein</topology>
    </subcellularLocation>
</comment>
<evidence type="ECO:0000256" key="6">
    <source>
        <dbReference type="ARBA" id="ARBA00023136"/>
    </source>
</evidence>
<dbReference type="EMBL" id="FNJB01000006">
    <property type="protein sequence ID" value="SDP06826.1"/>
    <property type="molecule type" value="Genomic_DNA"/>
</dbReference>
<evidence type="ECO:0000256" key="2">
    <source>
        <dbReference type="ARBA" id="ARBA00008640"/>
    </source>
</evidence>
<evidence type="ECO:0000313" key="9">
    <source>
        <dbReference type="EMBL" id="SDP06826.1"/>
    </source>
</evidence>
<evidence type="ECO:0000256" key="4">
    <source>
        <dbReference type="ARBA" id="ARBA00022692"/>
    </source>
</evidence>
<feature type="transmembrane region" description="Helical" evidence="7">
    <location>
        <begin position="16"/>
        <end position="36"/>
    </location>
</feature>
<protein>
    <recommendedName>
        <fullName evidence="7">TVP38/TMEM64 family membrane protein</fullName>
    </recommendedName>
</protein>
<evidence type="ECO:0000256" key="5">
    <source>
        <dbReference type="ARBA" id="ARBA00022989"/>
    </source>
</evidence>
<dbReference type="InterPro" id="IPR032816">
    <property type="entry name" value="VTT_dom"/>
</dbReference>
<evidence type="ECO:0000313" key="10">
    <source>
        <dbReference type="Proteomes" id="UP000199651"/>
    </source>
</evidence>
<feature type="domain" description="VTT" evidence="8">
    <location>
        <begin position="69"/>
        <end position="186"/>
    </location>
</feature>
<feature type="transmembrane region" description="Helical" evidence="7">
    <location>
        <begin position="48"/>
        <end position="69"/>
    </location>
</feature>
<keyword evidence="10" id="KW-1185">Reference proteome</keyword>
<feature type="transmembrane region" description="Helical" evidence="7">
    <location>
        <begin position="197"/>
        <end position="215"/>
    </location>
</feature>
<dbReference type="InterPro" id="IPR015414">
    <property type="entry name" value="TMEM64"/>
</dbReference>
<dbReference type="PANTHER" id="PTHR12677">
    <property type="entry name" value="GOLGI APPARATUS MEMBRANE PROTEIN TVP38-RELATED"/>
    <property type="match status" value="1"/>
</dbReference>
<dbReference type="Pfam" id="PF09335">
    <property type="entry name" value="VTT_dom"/>
    <property type="match status" value="1"/>
</dbReference>
<dbReference type="GO" id="GO:0005886">
    <property type="term" value="C:plasma membrane"/>
    <property type="evidence" value="ECO:0007669"/>
    <property type="project" value="UniProtKB-SubCell"/>
</dbReference>
<dbReference type="STRING" id="504798.SAMN05421871_106243"/>
<evidence type="ECO:0000256" key="3">
    <source>
        <dbReference type="ARBA" id="ARBA00022475"/>
    </source>
</evidence>
<comment type="similarity">
    <text evidence="2 7">Belongs to the TVP38/TMEM64 family.</text>
</comment>
<keyword evidence="3 7" id="KW-1003">Cell membrane</keyword>
<dbReference type="AlphaFoldDB" id="A0A1H0PQJ7"/>
<dbReference type="PANTHER" id="PTHR12677:SF59">
    <property type="entry name" value="GOLGI APPARATUS MEMBRANE PROTEIN TVP38-RELATED"/>
    <property type="match status" value="1"/>
</dbReference>
<proteinExistence type="inferred from homology"/>
<evidence type="ECO:0000256" key="1">
    <source>
        <dbReference type="ARBA" id="ARBA00004651"/>
    </source>
</evidence>
<organism evidence="9 10">
    <name type="scientific">Actinokineospora alba</name>
    <dbReference type="NCBI Taxonomy" id="504798"/>
    <lineage>
        <taxon>Bacteria</taxon>
        <taxon>Bacillati</taxon>
        <taxon>Actinomycetota</taxon>
        <taxon>Actinomycetes</taxon>
        <taxon>Pseudonocardiales</taxon>
        <taxon>Pseudonocardiaceae</taxon>
        <taxon>Actinokineospora</taxon>
    </lineage>
</organism>
<evidence type="ECO:0000256" key="7">
    <source>
        <dbReference type="RuleBase" id="RU366058"/>
    </source>
</evidence>
<feature type="transmembrane region" description="Helical" evidence="7">
    <location>
        <begin position="81"/>
        <end position="106"/>
    </location>
</feature>
<keyword evidence="6 7" id="KW-0472">Membrane</keyword>
<keyword evidence="5 7" id="KW-1133">Transmembrane helix</keyword>
<keyword evidence="4 7" id="KW-0812">Transmembrane</keyword>
<name>A0A1H0PQJ7_9PSEU</name>
<accession>A0A1H0PQJ7</accession>
<gene>
    <name evidence="9" type="ORF">SAMN05192558_106209</name>
</gene>
<evidence type="ECO:0000259" key="8">
    <source>
        <dbReference type="Pfam" id="PF09335"/>
    </source>
</evidence>
<feature type="transmembrane region" description="Helical" evidence="7">
    <location>
        <begin position="165"/>
        <end position="185"/>
    </location>
</feature>
<sequence length="231" mass="23486">MSRVAITVCPVSGRKALIIALASLVALVVAGSLAPVPSPAEVRGWAAAAGWATPVVFLAVYAVLTVVPIPRTVFNLSAGLLLGEALGVAVAMLATGLAAWTAFLLARGLGRKWMESHLERDAVRTVNARLSGGGIAGMISLRLIPMIPFAPMNYCCGISTVRLGPFLAGTVVGSLPGTIAVVTLGDALTGTTPPALLAVYAGLALVGAVGLYAVLRRQRLRTGLAGPDLAD</sequence>